<reference evidence="3" key="2">
    <citation type="submission" date="2020-09" db="EMBL/GenBank/DDBJ databases">
        <authorList>
            <person name="Sun Q."/>
            <person name="Zhou Y."/>
        </authorList>
    </citation>
    <scope>NUCLEOTIDE SEQUENCE</scope>
    <source>
        <strain evidence="3">CGMCC 1.15448</strain>
    </source>
</reference>
<dbReference type="InterPro" id="IPR012223">
    <property type="entry name" value="TEII"/>
</dbReference>
<dbReference type="InterPro" id="IPR001031">
    <property type="entry name" value="Thioesterase"/>
</dbReference>
<evidence type="ECO:0000259" key="2">
    <source>
        <dbReference type="Pfam" id="PF00975"/>
    </source>
</evidence>
<organism evidence="3 4">
    <name type="scientific">Puia dinghuensis</name>
    <dbReference type="NCBI Taxonomy" id="1792502"/>
    <lineage>
        <taxon>Bacteria</taxon>
        <taxon>Pseudomonadati</taxon>
        <taxon>Bacteroidota</taxon>
        <taxon>Chitinophagia</taxon>
        <taxon>Chitinophagales</taxon>
        <taxon>Chitinophagaceae</taxon>
        <taxon>Puia</taxon>
    </lineage>
</organism>
<comment type="similarity">
    <text evidence="1">Belongs to the thioesterase family.</text>
</comment>
<protein>
    <recommendedName>
        <fullName evidence="2">Thioesterase domain-containing protein</fullName>
    </recommendedName>
</protein>
<dbReference type="EMBL" id="BMJC01000007">
    <property type="protein sequence ID" value="GGB24200.1"/>
    <property type="molecule type" value="Genomic_DNA"/>
</dbReference>
<evidence type="ECO:0000256" key="1">
    <source>
        <dbReference type="ARBA" id="ARBA00007169"/>
    </source>
</evidence>
<dbReference type="InterPro" id="IPR029058">
    <property type="entry name" value="AB_hydrolase_fold"/>
</dbReference>
<dbReference type="SUPFAM" id="SSF53474">
    <property type="entry name" value="alpha/beta-Hydrolases"/>
    <property type="match status" value="1"/>
</dbReference>
<accession>A0A8J2UIV8</accession>
<evidence type="ECO:0000313" key="3">
    <source>
        <dbReference type="EMBL" id="GGB24200.1"/>
    </source>
</evidence>
<proteinExistence type="inferred from homology"/>
<name>A0A8J2UIV8_9BACT</name>
<comment type="caution">
    <text evidence="3">The sequence shown here is derived from an EMBL/GenBank/DDBJ whole genome shotgun (WGS) entry which is preliminary data.</text>
</comment>
<dbReference type="Gene3D" id="3.40.50.1820">
    <property type="entry name" value="alpha/beta hydrolase"/>
    <property type="match status" value="1"/>
</dbReference>
<sequence length="187" mass="21461">MQLSGKLSGEPYALYGHSMGGLIACLLARKIVIENERPPVHIFVTGTEGPSAPSRIEDKRHLLNKEDFLKEIKDLDGCPDELLNDVELLAHFEPILRSDFKASETYLYEEGEPLDIPFTVLTGTEENMELADIELWQKETRLSVDFRRLPGRHFFIFDHAETILKIIVEKLSNNQKFIRHESVRKIS</sequence>
<dbReference type="PANTHER" id="PTHR11487:SF0">
    <property type="entry name" value="S-ACYL FATTY ACID SYNTHASE THIOESTERASE, MEDIUM CHAIN"/>
    <property type="match status" value="1"/>
</dbReference>
<dbReference type="Pfam" id="PF00975">
    <property type="entry name" value="Thioesterase"/>
    <property type="match status" value="1"/>
</dbReference>
<gene>
    <name evidence="3" type="ORF">GCM10011511_55170</name>
</gene>
<dbReference type="Proteomes" id="UP000607559">
    <property type="component" value="Unassembled WGS sequence"/>
</dbReference>
<dbReference type="PROSITE" id="PS51257">
    <property type="entry name" value="PROKAR_LIPOPROTEIN"/>
    <property type="match status" value="1"/>
</dbReference>
<reference evidence="3" key="1">
    <citation type="journal article" date="2014" name="Int. J. Syst. Evol. Microbiol.">
        <title>Complete genome sequence of Corynebacterium casei LMG S-19264T (=DSM 44701T), isolated from a smear-ripened cheese.</title>
        <authorList>
            <consortium name="US DOE Joint Genome Institute (JGI-PGF)"/>
            <person name="Walter F."/>
            <person name="Albersmeier A."/>
            <person name="Kalinowski J."/>
            <person name="Ruckert C."/>
        </authorList>
    </citation>
    <scope>NUCLEOTIDE SEQUENCE</scope>
    <source>
        <strain evidence="3">CGMCC 1.15448</strain>
    </source>
</reference>
<dbReference type="AlphaFoldDB" id="A0A8J2UIV8"/>
<feature type="domain" description="Thioesterase" evidence="2">
    <location>
        <begin position="10"/>
        <end position="170"/>
    </location>
</feature>
<dbReference type="GO" id="GO:0008610">
    <property type="term" value="P:lipid biosynthetic process"/>
    <property type="evidence" value="ECO:0007669"/>
    <property type="project" value="TreeGrafter"/>
</dbReference>
<dbReference type="PANTHER" id="PTHR11487">
    <property type="entry name" value="THIOESTERASE"/>
    <property type="match status" value="1"/>
</dbReference>
<keyword evidence="4" id="KW-1185">Reference proteome</keyword>
<evidence type="ECO:0000313" key="4">
    <source>
        <dbReference type="Proteomes" id="UP000607559"/>
    </source>
</evidence>